<dbReference type="Gene3D" id="1.10.510.10">
    <property type="entry name" value="Transferase(Phosphotransferase) domain 1"/>
    <property type="match status" value="2"/>
</dbReference>
<dbReference type="AlphaFoldDB" id="A0A426Y5Q4"/>
<dbReference type="PROSITE" id="PS00108">
    <property type="entry name" value="PROTEIN_KINASE_ST"/>
    <property type="match status" value="1"/>
</dbReference>
<feature type="domain" description="Protein kinase" evidence="11">
    <location>
        <begin position="250"/>
        <end position="587"/>
    </location>
</feature>
<dbReference type="InterPro" id="IPR000719">
    <property type="entry name" value="Prot_kinase_dom"/>
</dbReference>
<keyword evidence="6" id="KW-0418">Kinase</keyword>
<dbReference type="Pfam" id="PF00069">
    <property type="entry name" value="Pkinase"/>
    <property type="match status" value="2"/>
</dbReference>
<evidence type="ECO:0000256" key="7">
    <source>
        <dbReference type="ARBA" id="ARBA00022840"/>
    </source>
</evidence>
<keyword evidence="7" id="KW-0067">ATP-binding</keyword>
<keyword evidence="5" id="KW-0547">Nucleotide-binding</keyword>
<evidence type="ECO:0000256" key="9">
    <source>
        <dbReference type="ARBA" id="ARBA00048679"/>
    </source>
</evidence>
<gene>
    <name evidence="12" type="ORF">B296_00045674</name>
</gene>
<evidence type="ECO:0000256" key="3">
    <source>
        <dbReference type="ARBA" id="ARBA00022527"/>
    </source>
</evidence>
<comment type="caution">
    <text evidence="12">The sequence shown here is derived from an EMBL/GenBank/DDBJ whole genome shotgun (WGS) entry which is preliminary data.</text>
</comment>
<evidence type="ECO:0000256" key="2">
    <source>
        <dbReference type="ARBA" id="ARBA00012513"/>
    </source>
</evidence>
<dbReference type="PROSITE" id="PS50011">
    <property type="entry name" value="PROTEIN_KINASE_DOM"/>
    <property type="match status" value="1"/>
</dbReference>
<evidence type="ECO:0000313" key="12">
    <source>
        <dbReference type="EMBL" id="RRT47107.1"/>
    </source>
</evidence>
<evidence type="ECO:0000256" key="4">
    <source>
        <dbReference type="ARBA" id="ARBA00022679"/>
    </source>
</evidence>
<protein>
    <recommendedName>
        <fullName evidence="2">non-specific serine/threonine protein kinase</fullName>
        <ecNumber evidence="2">2.7.11.1</ecNumber>
    </recommendedName>
</protein>
<evidence type="ECO:0000256" key="6">
    <source>
        <dbReference type="ARBA" id="ARBA00022777"/>
    </source>
</evidence>
<dbReference type="PANTHER" id="PTHR45637">
    <property type="entry name" value="FLIPPASE KINASE 1-RELATED"/>
    <property type="match status" value="1"/>
</dbReference>
<dbReference type="InterPro" id="IPR008271">
    <property type="entry name" value="Ser/Thr_kinase_AS"/>
</dbReference>
<dbReference type="FunFam" id="1.10.510.10:FF:000294">
    <property type="entry name" value="Serine/threonine-protein kinase OXI1"/>
    <property type="match status" value="1"/>
</dbReference>
<feature type="compositionally biased region" description="Low complexity" evidence="10">
    <location>
        <begin position="184"/>
        <end position="195"/>
    </location>
</feature>
<evidence type="ECO:0000256" key="10">
    <source>
        <dbReference type="SAM" id="MobiDB-lite"/>
    </source>
</evidence>
<dbReference type="InterPro" id="IPR011009">
    <property type="entry name" value="Kinase-like_dom_sf"/>
</dbReference>
<reference evidence="12 13" key="1">
    <citation type="journal article" date="2014" name="Agronomy (Basel)">
        <title>A Draft Genome Sequence for Ensete ventricosum, the Drought-Tolerant Tree Against Hunger.</title>
        <authorList>
            <person name="Harrison J."/>
            <person name="Moore K.A."/>
            <person name="Paszkiewicz K."/>
            <person name="Jones T."/>
            <person name="Grant M."/>
            <person name="Ambacheew D."/>
            <person name="Muzemil S."/>
            <person name="Studholme D.J."/>
        </authorList>
    </citation>
    <scope>NUCLEOTIDE SEQUENCE [LARGE SCALE GENOMIC DNA]</scope>
</reference>
<sequence length="622" mass="68256">MPRKRPVFRRCYKDLFAVPSPPPQPNEVGTAAGEIERVREREGHRKCCNGGVASRVVILGFVKAPFLDEGSLLLFAFVESWRWDCERGIDALDGSVRCLPRSVSRFRECRARKNVDLLFSRFSLCSPVPVWKKVGAFLLLPCRCLLFKGVATRSVGVSGGRFGAEMLELQVESDGEVGPEALNSSQSSISSSGGSCEDRRSSFSRVSFDNAAVLDLPSGHLPSKPHRSSDPAWAAIRSRGLPANLGPRDFRLVHRIGSGDIGTVYLCGLRDEASPCVYAMKVVDKLALAKKKKLARAVTEKRILRILDHPFLPTLYADFDASPHYSCVVMEYCSGGDLHALRHRQPRLRFSVSATRPQKEAVFSLGSCADVICVRFACRFYAAEVLIALEYLHMLGIVYRDLKPENILIRSDGHIMLSDFDLSLESTASPTLEPLVAAAANSRGDDLLPTEPSCLPFRARRASRHAAKADRRFVAEPVGARSFSFVGTHEYVAPEVASGRPHGSAVDWWAYGILLYELLFGRTPFAGPTNEATLRNIVKQPLAFPPPSSDPSSSAARDLIAGLLAKDPAVRLGSRRGSADVKAHPFFKDLNLALMRTCRPPFVPGPSPSLSCKDRLEPARLD</sequence>
<feature type="region of interest" description="Disordered" evidence="10">
    <location>
        <begin position="177"/>
        <end position="200"/>
    </location>
</feature>
<dbReference type="GO" id="GO:0004674">
    <property type="term" value="F:protein serine/threonine kinase activity"/>
    <property type="evidence" value="ECO:0007669"/>
    <property type="project" value="UniProtKB-KW"/>
</dbReference>
<evidence type="ECO:0000256" key="8">
    <source>
        <dbReference type="ARBA" id="ARBA00047899"/>
    </source>
</evidence>
<evidence type="ECO:0000256" key="5">
    <source>
        <dbReference type="ARBA" id="ARBA00022741"/>
    </source>
</evidence>
<feature type="non-terminal residue" evidence="12">
    <location>
        <position position="622"/>
    </location>
</feature>
<evidence type="ECO:0000256" key="1">
    <source>
        <dbReference type="ARBA" id="ARBA00009903"/>
    </source>
</evidence>
<dbReference type="SMART" id="SM00220">
    <property type="entry name" value="S_TKc"/>
    <property type="match status" value="1"/>
</dbReference>
<evidence type="ECO:0000313" key="13">
    <source>
        <dbReference type="Proteomes" id="UP000287651"/>
    </source>
</evidence>
<evidence type="ECO:0000259" key="11">
    <source>
        <dbReference type="PROSITE" id="PS50011"/>
    </source>
</evidence>
<name>A0A426Y5Q4_ENSVE</name>
<dbReference type="EC" id="2.7.11.1" evidence="2"/>
<organism evidence="12 13">
    <name type="scientific">Ensete ventricosum</name>
    <name type="common">Abyssinian banana</name>
    <name type="synonym">Musa ensete</name>
    <dbReference type="NCBI Taxonomy" id="4639"/>
    <lineage>
        <taxon>Eukaryota</taxon>
        <taxon>Viridiplantae</taxon>
        <taxon>Streptophyta</taxon>
        <taxon>Embryophyta</taxon>
        <taxon>Tracheophyta</taxon>
        <taxon>Spermatophyta</taxon>
        <taxon>Magnoliopsida</taxon>
        <taxon>Liliopsida</taxon>
        <taxon>Zingiberales</taxon>
        <taxon>Musaceae</taxon>
        <taxon>Ensete</taxon>
    </lineage>
</organism>
<keyword evidence="3" id="KW-0723">Serine/threonine-protein kinase</keyword>
<comment type="catalytic activity">
    <reaction evidence="9">
        <text>L-seryl-[protein] + ATP = O-phospho-L-seryl-[protein] + ADP + H(+)</text>
        <dbReference type="Rhea" id="RHEA:17989"/>
        <dbReference type="Rhea" id="RHEA-COMP:9863"/>
        <dbReference type="Rhea" id="RHEA-COMP:11604"/>
        <dbReference type="ChEBI" id="CHEBI:15378"/>
        <dbReference type="ChEBI" id="CHEBI:29999"/>
        <dbReference type="ChEBI" id="CHEBI:30616"/>
        <dbReference type="ChEBI" id="CHEBI:83421"/>
        <dbReference type="ChEBI" id="CHEBI:456216"/>
        <dbReference type="EC" id="2.7.11.1"/>
    </reaction>
</comment>
<dbReference type="Gene3D" id="3.30.200.20">
    <property type="entry name" value="Phosphorylase Kinase, domain 1"/>
    <property type="match status" value="1"/>
</dbReference>
<comment type="catalytic activity">
    <reaction evidence="8">
        <text>L-threonyl-[protein] + ATP = O-phospho-L-threonyl-[protein] + ADP + H(+)</text>
        <dbReference type="Rhea" id="RHEA:46608"/>
        <dbReference type="Rhea" id="RHEA-COMP:11060"/>
        <dbReference type="Rhea" id="RHEA-COMP:11605"/>
        <dbReference type="ChEBI" id="CHEBI:15378"/>
        <dbReference type="ChEBI" id="CHEBI:30013"/>
        <dbReference type="ChEBI" id="CHEBI:30616"/>
        <dbReference type="ChEBI" id="CHEBI:61977"/>
        <dbReference type="ChEBI" id="CHEBI:456216"/>
        <dbReference type="EC" id="2.7.11.1"/>
    </reaction>
</comment>
<dbReference type="EMBL" id="AMZH03014758">
    <property type="protein sequence ID" value="RRT47107.1"/>
    <property type="molecule type" value="Genomic_DNA"/>
</dbReference>
<proteinExistence type="inferred from homology"/>
<comment type="similarity">
    <text evidence="1">Belongs to the protein kinase superfamily. AGC Ser/Thr protein kinase family.</text>
</comment>
<accession>A0A426Y5Q4</accession>
<keyword evidence="4" id="KW-0808">Transferase</keyword>
<dbReference type="SUPFAM" id="SSF56112">
    <property type="entry name" value="Protein kinase-like (PK-like)"/>
    <property type="match status" value="1"/>
</dbReference>
<dbReference type="GO" id="GO:0005524">
    <property type="term" value="F:ATP binding"/>
    <property type="evidence" value="ECO:0007669"/>
    <property type="project" value="UniProtKB-KW"/>
</dbReference>
<dbReference type="Proteomes" id="UP000287651">
    <property type="component" value="Unassembled WGS sequence"/>
</dbReference>